<comment type="similarity">
    <text evidence="2">Belongs to the SusD family.</text>
</comment>
<dbReference type="RefSeq" id="WP_084089395.1">
    <property type="nucleotide sequence ID" value="NZ_FQWO01000001.1"/>
</dbReference>
<dbReference type="EMBL" id="PVUB01000001">
    <property type="protein sequence ID" value="PRZ28252.1"/>
    <property type="molecule type" value="Genomic_DNA"/>
</dbReference>
<organism evidence="9 10">
    <name type="scientific">Flavobacterium granuli</name>
    <dbReference type="NCBI Taxonomy" id="280093"/>
    <lineage>
        <taxon>Bacteria</taxon>
        <taxon>Pseudomonadati</taxon>
        <taxon>Bacteroidota</taxon>
        <taxon>Flavobacteriia</taxon>
        <taxon>Flavobacteriales</taxon>
        <taxon>Flavobacteriaceae</taxon>
        <taxon>Flavobacterium</taxon>
    </lineage>
</organism>
<evidence type="ECO:0000259" key="7">
    <source>
        <dbReference type="Pfam" id="PF14322"/>
    </source>
</evidence>
<comment type="subcellular location">
    <subcellularLocation>
        <location evidence="1">Cell outer membrane</location>
    </subcellularLocation>
</comment>
<dbReference type="EMBL" id="FQWO01000001">
    <property type="protein sequence ID" value="SHG36006.1"/>
    <property type="molecule type" value="Genomic_DNA"/>
</dbReference>
<reference evidence="8 11" key="3">
    <citation type="submission" date="2018-03" db="EMBL/GenBank/DDBJ databases">
        <title>Genomic Encyclopedia of Archaeal and Bacterial Type Strains, Phase II (KMG-II): from individual species to whole genera.</title>
        <authorList>
            <person name="Goeker M."/>
        </authorList>
    </citation>
    <scope>NUCLEOTIDE SEQUENCE [LARGE SCALE GENOMIC DNA]</scope>
    <source>
        <strain evidence="8 11">DSM 17797</strain>
    </source>
</reference>
<keyword evidence="5" id="KW-0998">Cell outer membrane</keyword>
<dbReference type="InterPro" id="IPR011990">
    <property type="entry name" value="TPR-like_helical_dom_sf"/>
</dbReference>
<name>A0A1M5J5W5_9FLAO</name>
<keyword evidence="11" id="KW-1185">Reference proteome</keyword>
<dbReference type="GO" id="GO:0009279">
    <property type="term" value="C:cell outer membrane"/>
    <property type="evidence" value="ECO:0007669"/>
    <property type="project" value="UniProtKB-SubCell"/>
</dbReference>
<dbReference type="Proteomes" id="UP000184384">
    <property type="component" value="Unassembled WGS sequence"/>
</dbReference>
<evidence type="ECO:0000313" key="11">
    <source>
        <dbReference type="Proteomes" id="UP000237771"/>
    </source>
</evidence>
<evidence type="ECO:0000313" key="10">
    <source>
        <dbReference type="Proteomes" id="UP000184384"/>
    </source>
</evidence>
<reference evidence="9" key="2">
    <citation type="submission" date="2016-11" db="EMBL/GenBank/DDBJ databases">
        <authorList>
            <person name="Jaros S."/>
            <person name="Januszkiewicz K."/>
            <person name="Wedrychowicz H."/>
        </authorList>
    </citation>
    <scope>NUCLEOTIDE SEQUENCE [LARGE SCALE GENOMIC DNA]</scope>
    <source>
        <strain evidence="9">DSM 19729</strain>
    </source>
</reference>
<feature type="domain" description="RagB/SusD" evidence="6">
    <location>
        <begin position="289"/>
        <end position="548"/>
    </location>
</feature>
<dbReference type="Proteomes" id="UP000237771">
    <property type="component" value="Unassembled WGS sequence"/>
</dbReference>
<dbReference type="Pfam" id="PF14322">
    <property type="entry name" value="SusD-like_3"/>
    <property type="match status" value="1"/>
</dbReference>
<dbReference type="AlphaFoldDB" id="A0A1M5J5W5"/>
<keyword evidence="4" id="KW-0472">Membrane</keyword>
<gene>
    <name evidence="8" type="ORF">BC624_101545</name>
    <name evidence="9" type="ORF">SAMN05443373_101545</name>
</gene>
<dbReference type="OrthoDB" id="5694214at2"/>
<feature type="domain" description="SusD-like N-terminal" evidence="7">
    <location>
        <begin position="93"/>
        <end position="202"/>
    </location>
</feature>
<evidence type="ECO:0000256" key="2">
    <source>
        <dbReference type="ARBA" id="ARBA00006275"/>
    </source>
</evidence>
<evidence type="ECO:0000256" key="3">
    <source>
        <dbReference type="ARBA" id="ARBA00022729"/>
    </source>
</evidence>
<protein>
    <submittedName>
        <fullName evidence="8">Outer membrane starch-binding protein</fullName>
    </submittedName>
    <submittedName>
        <fullName evidence="9">Starch-binding associating with outer membrane</fullName>
    </submittedName>
</protein>
<proteinExistence type="inferred from homology"/>
<dbReference type="Pfam" id="PF07980">
    <property type="entry name" value="SusD_RagB"/>
    <property type="match status" value="1"/>
</dbReference>
<keyword evidence="3" id="KW-0732">Signal</keyword>
<evidence type="ECO:0000313" key="9">
    <source>
        <dbReference type="EMBL" id="SHG36006.1"/>
    </source>
</evidence>
<evidence type="ECO:0000259" key="6">
    <source>
        <dbReference type="Pfam" id="PF07980"/>
    </source>
</evidence>
<reference evidence="10" key="1">
    <citation type="submission" date="2016-11" db="EMBL/GenBank/DDBJ databases">
        <authorList>
            <person name="Varghese N."/>
            <person name="Submissions S."/>
        </authorList>
    </citation>
    <scope>NUCLEOTIDE SEQUENCE [LARGE SCALE GENOMIC DNA]</scope>
    <source>
        <strain evidence="10">DSM 19729</strain>
    </source>
</reference>
<dbReference type="SUPFAM" id="SSF48452">
    <property type="entry name" value="TPR-like"/>
    <property type="match status" value="1"/>
</dbReference>
<evidence type="ECO:0000256" key="1">
    <source>
        <dbReference type="ARBA" id="ARBA00004442"/>
    </source>
</evidence>
<dbReference type="InterPro" id="IPR033985">
    <property type="entry name" value="SusD-like_N"/>
</dbReference>
<dbReference type="PROSITE" id="PS51257">
    <property type="entry name" value="PROKAR_LIPOPROTEIN"/>
    <property type="match status" value="1"/>
</dbReference>
<evidence type="ECO:0000256" key="4">
    <source>
        <dbReference type="ARBA" id="ARBA00023136"/>
    </source>
</evidence>
<dbReference type="Gene3D" id="1.25.40.390">
    <property type="match status" value="1"/>
</dbReference>
<accession>A0A1M5J5W5</accession>
<evidence type="ECO:0000256" key="5">
    <source>
        <dbReference type="ARBA" id="ARBA00023237"/>
    </source>
</evidence>
<sequence length="549" mass="62563">MKKIYIIAVICAMFASCEDEVLDKLPLDKFSEANVWSDGSLAEGFVFNIYGDVVRRLYANQNTDDWTDEIIPNNDGERSIQRGAFENTADFGWNQYGTIRKCCLAISKLEESTVIDAGVKKQLIAEAKMLRGMTYYWMARRFGGVMLVDRVLKPDEDLKLPRATERATYDFIIGDIEAAIPDLPATAAKGRLTKAAAQAFLSMAALQIGDYDKVIAAADAVENMGFSLDPVYKNMFNSFAGTTSSPEVIFVYYADKDHMNFIDTRMFRNLLNGGNGPKLKPTAIPQFDPTDLFEAWPLRWPSQELVDDYLFKVGGTAVKKNGIEFQGDKSGAIWQNRDDRFEQSIVRDGAKYSKSIFTFRQGGNAHWTSNPVSDWGVPKSGYMFRKWMYEDQFFFFDYPVSWAEPIFRLGEVYLNKAEAYGRKGNIAKAIEYMNKTRTVHGGLPALAANSDDADFWKFYKIERHVEMTQEDDRYWSLIRWARAENATSIPQLNGYKPHAMDMLADGTVNVVESIYAETMKFEFPKRLFFPIPNSQIRENDKLKQNPGWE</sequence>
<dbReference type="STRING" id="280093.SAMN05443373_101545"/>
<evidence type="ECO:0000313" key="8">
    <source>
        <dbReference type="EMBL" id="PRZ28252.1"/>
    </source>
</evidence>
<dbReference type="InterPro" id="IPR012944">
    <property type="entry name" value="SusD_RagB_dom"/>
</dbReference>